<comment type="caution">
    <text evidence="2">The sequence shown here is derived from an EMBL/GenBank/DDBJ whole genome shotgun (WGS) entry which is preliminary data.</text>
</comment>
<name>A0A419DAI5_9BACT</name>
<dbReference type="Pfam" id="PF08241">
    <property type="entry name" value="Methyltransf_11"/>
    <property type="match status" value="1"/>
</dbReference>
<dbReference type="CDD" id="cd02440">
    <property type="entry name" value="AdoMet_MTases"/>
    <property type="match status" value="1"/>
</dbReference>
<dbReference type="InterPro" id="IPR029063">
    <property type="entry name" value="SAM-dependent_MTases_sf"/>
</dbReference>
<dbReference type="GO" id="GO:0008757">
    <property type="term" value="F:S-adenosylmethionine-dependent methyltransferase activity"/>
    <property type="evidence" value="ECO:0007669"/>
    <property type="project" value="InterPro"/>
</dbReference>
<dbReference type="Proteomes" id="UP000285655">
    <property type="component" value="Unassembled WGS sequence"/>
</dbReference>
<sequence length="207" mass="24320">MKPQVGPEHYFNECYDTKERFVSYWHQINEVISLKPIKVLEVGIGNGFVSRYLKRKGLNIITLDTDQELRPDIIGSVLSMPFADRTFDDVVCCEVLEHLPYEDFPRTLAEIRRVLDKSAVLSLPDHTAIYRFDVELPLFGEIRKLIPHPFPRPVAHEFDGTHYWVIGKAQYPLSRIESDIKNAGFDIRKTYRVFEFYGHRFFVLDRR</sequence>
<dbReference type="EMBL" id="QZJW01000054">
    <property type="protein sequence ID" value="RJO60136.1"/>
    <property type="molecule type" value="Genomic_DNA"/>
</dbReference>
<dbReference type="AlphaFoldDB" id="A0A419DAI5"/>
<evidence type="ECO:0000313" key="2">
    <source>
        <dbReference type="EMBL" id="RJO60136.1"/>
    </source>
</evidence>
<keyword evidence="2" id="KW-0489">Methyltransferase</keyword>
<protein>
    <submittedName>
        <fullName evidence="2">Class I SAM-dependent methyltransferase</fullName>
    </submittedName>
</protein>
<accession>A0A419DAI5</accession>
<dbReference type="Gene3D" id="3.40.50.150">
    <property type="entry name" value="Vaccinia Virus protein VP39"/>
    <property type="match status" value="1"/>
</dbReference>
<keyword evidence="2" id="KW-0808">Transferase</keyword>
<evidence type="ECO:0000313" key="3">
    <source>
        <dbReference type="Proteomes" id="UP000285655"/>
    </source>
</evidence>
<gene>
    <name evidence="2" type="ORF">C4544_06130</name>
</gene>
<proteinExistence type="predicted"/>
<dbReference type="InterPro" id="IPR013216">
    <property type="entry name" value="Methyltransf_11"/>
</dbReference>
<dbReference type="SUPFAM" id="SSF53335">
    <property type="entry name" value="S-adenosyl-L-methionine-dependent methyltransferases"/>
    <property type="match status" value="1"/>
</dbReference>
<feature type="domain" description="Methyltransferase type 11" evidence="1">
    <location>
        <begin position="40"/>
        <end position="121"/>
    </location>
</feature>
<organism evidence="2 3">
    <name type="scientific">candidate division WS5 bacterium</name>
    <dbReference type="NCBI Taxonomy" id="2093353"/>
    <lineage>
        <taxon>Bacteria</taxon>
        <taxon>candidate division WS5</taxon>
    </lineage>
</organism>
<reference evidence="2 3" key="1">
    <citation type="journal article" date="2017" name="ISME J.">
        <title>Energy and carbon metabolisms in a deep terrestrial subsurface fluid microbial community.</title>
        <authorList>
            <person name="Momper L."/>
            <person name="Jungbluth S.P."/>
            <person name="Lee M.D."/>
            <person name="Amend J.P."/>
        </authorList>
    </citation>
    <scope>NUCLEOTIDE SEQUENCE [LARGE SCALE GENOMIC DNA]</scope>
    <source>
        <strain evidence="2">SURF_29</strain>
    </source>
</reference>
<evidence type="ECO:0000259" key="1">
    <source>
        <dbReference type="Pfam" id="PF08241"/>
    </source>
</evidence>
<dbReference type="GO" id="GO:0032259">
    <property type="term" value="P:methylation"/>
    <property type="evidence" value="ECO:0007669"/>
    <property type="project" value="UniProtKB-KW"/>
</dbReference>